<organism evidence="2 3">
    <name type="scientific">Thiothrix lacustris</name>
    <dbReference type="NCBI Taxonomy" id="525917"/>
    <lineage>
        <taxon>Bacteria</taxon>
        <taxon>Pseudomonadati</taxon>
        <taxon>Pseudomonadota</taxon>
        <taxon>Gammaproteobacteria</taxon>
        <taxon>Thiotrichales</taxon>
        <taxon>Thiotrichaceae</taxon>
        <taxon>Thiothrix</taxon>
    </lineage>
</organism>
<keyword evidence="1" id="KW-0472">Membrane</keyword>
<reference evidence="2 3" key="1">
    <citation type="submission" date="2017-01" db="EMBL/GenBank/DDBJ databases">
        <title>Novel large sulfur bacteria in the metagenomes of groundwater-fed chemosynthetic microbial mats in the Lake Huron basin.</title>
        <authorList>
            <person name="Sharrar A.M."/>
            <person name="Flood B.E."/>
            <person name="Bailey J.V."/>
            <person name="Jones D.S."/>
            <person name="Biddanda B."/>
            <person name="Ruberg S.A."/>
            <person name="Marcus D.N."/>
            <person name="Dick G.J."/>
        </authorList>
    </citation>
    <scope>NUCLEOTIDE SEQUENCE [LARGE SCALE GENOMIC DNA]</scope>
    <source>
        <strain evidence="2">A8</strain>
    </source>
</reference>
<name>A0A1Y1Q7I7_9GAMM</name>
<proteinExistence type="predicted"/>
<dbReference type="Proteomes" id="UP000192491">
    <property type="component" value="Unassembled WGS sequence"/>
</dbReference>
<evidence type="ECO:0000313" key="2">
    <source>
        <dbReference type="EMBL" id="OQW98513.1"/>
    </source>
</evidence>
<comment type="caution">
    <text evidence="2">The sequence shown here is derived from an EMBL/GenBank/DDBJ whole genome shotgun (WGS) entry which is preliminary data.</text>
</comment>
<dbReference type="EMBL" id="MTEJ01000747">
    <property type="protein sequence ID" value="OQW98513.1"/>
    <property type="molecule type" value="Genomic_DNA"/>
</dbReference>
<evidence type="ECO:0000313" key="3">
    <source>
        <dbReference type="Proteomes" id="UP000192491"/>
    </source>
</evidence>
<accession>A0A1Y1Q7I7</accession>
<feature type="transmembrane region" description="Helical" evidence="1">
    <location>
        <begin position="20"/>
        <end position="41"/>
    </location>
</feature>
<dbReference type="AlphaFoldDB" id="A0A1Y1Q7I7"/>
<sequence length="218" mass="23443">MTHDIPIINQVTRGNTMRHLLRYLLIAVLSFATVGCATNALHSSKNVSTEKINSFLITQDKSTLVVAGEEHHFIFPLNEPLKSVLQWSGRTKLNPTFDKFTVNAGQGVSGRLSADVGKLTVEEHQFLTQRGFSQQGNTLAYSANIQGTRYLAGNVKVPQTAFFRQPYELTVVAPDGVADTAAKIALTPLTLAADGVTAVLGGLVLAPFFGLLMMSGGL</sequence>
<evidence type="ECO:0000256" key="1">
    <source>
        <dbReference type="SAM" id="Phobius"/>
    </source>
</evidence>
<protein>
    <submittedName>
        <fullName evidence="2">Uncharacterized protein</fullName>
    </submittedName>
</protein>
<dbReference type="STRING" id="1123401.GCA_000621325_03296"/>
<keyword evidence="1" id="KW-1133">Transmembrane helix</keyword>
<keyword evidence="1" id="KW-0812">Transmembrane</keyword>
<feature type="transmembrane region" description="Helical" evidence="1">
    <location>
        <begin position="191"/>
        <end position="214"/>
    </location>
</feature>
<gene>
    <name evidence="2" type="ORF">BWK73_52290</name>
</gene>